<comment type="caution">
    <text evidence="1">The sequence shown here is derived from an EMBL/GenBank/DDBJ whole genome shotgun (WGS) entry which is preliminary data.</text>
</comment>
<protein>
    <submittedName>
        <fullName evidence="1">Uncharacterized protein</fullName>
    </submittedName>
</protein>
<gene>
    <name evidence="1" type="ORF">P378_02230</name>
</gene>
<evidence type="ECO:0000313" key="1">
    <source>
        <dbReference type="EMBL" id="PHJ39646.1"/>
    </source>
</evidence>
<sequence>MTFDNNSVTSFGNFGLFETLKQAIGFVEIYRSI</sequence>
<name>A0A2C6MJF3_9FIRM</name>
<accession>A0A2C6MJF3</accession>
<keyword evidence="2" id="KW-1185">Reference proteome</keyword>
<dbReference type="EMBL" id="AWQQ01000017">
    <property type="protein sequence ID" value="PHJ39646.1"/>
    <property type="molecule type" value="Genomic_DNA"/>
</dbReference>
<dbReference type="AlphaFoldDB" id="A0A2C6MJF3"/>
<proteinExistence type="predicted"/>
<dbReference type="Proteomes" id="UP000222564">
    <property type="component" value="Unassembled WGS sequence"/>
</dbReference>
<reference evidence="1 2" key="1">
    <citation type="submission" date="2013-09" db="EMBL/GenBank/DDBJ databases">
        <title>Biodegradation of hydrocarbons in the deep terrestrial subsurface : characterization of a microbial consortium composed of two Desulfotomaculum species originating from a deep geological formation.</title>
        <authorList>
            <person name="Aullo T."/>
            <person name="Berlendis S."/>
            <person name="Lascourreges J.-F."/>
            <person name="Dessort D."/>
            <person name="Saint-Laurent S."/>
            <person name="Schraauwers B."/>
            <person name="Mas J."/>
            <person name="Magot M."/>
            <person name="Ranchou-Peyruse A."/>
        </authorList>
    </citation>
    <scope>NUCLEOTIDE SEQUENCE [LARGE SCALE GENOMIC DNA]</scope>
    <source>
        <strain evidence="1 2">Bs107</strain>
    </source>
</reference>
<evidence type="ECO:0000313" key="2">
    <source>
        <dbReference type="Proteomes" id="UP000222564"/>
    </source>
</evidence>
<organism evidence="1 2">
    <name type="scientific">Desulforamulus profundi</name>
    <dbReference type="NCBI Taxonomy" id="1383067"/>
    <lineage>
        <taxon>Bacteria</taxon>
        <taxon>Bacillati</taxon>
        <taxon>Bacillota</taxon>
        <taxon>Clostridia</taxon>
        <taxon>Eubacteriales</taxon>
        <taxon>Peptococcaceae</taxon>
        <taxon>Desulforamulus</taxon>
    </lineage>
</organism>